<dbReference type="InterPro" id="IPR050833">
    <property type="entry name" value="Poly_Biosynth_Transport"/>
</dbReference>
<accession>A0ABP9BUP4</accession>
<keyword evidence="3 6" id="KW-0812">Transmembrane</keyword>
<feature type="transmembrane region" description="Helical" evidence="6">
    <location>
        <begin position="333"/>
        <end position="357"/>
    </location>
</feature>
<reference evidence="8" key="1">
    <citation type="journal article" date="2019" name="Int. J. Syst. Evol. Microbiol.">
        <title>The Global Catalogue of Microorganisms (GCM) 10K type strain sequencing project: providing services to taxonomists for standard genome sequencing and annotation.</title>
        <authorList>
            <consortium name="The Broad Institute Genomics Platform"/>
            <consortium name="The Broad Institute Genome Sequencing Center for Infectious Disease"/>
            <person name="Wu L."/>
            <person name="Ma J."/>
        </authorList>
    </citation>
    <scope>NUCLEOTIDE SEQUENCE [LARGE SCALE GENOMIC DNA]</scope>
    <source>
        <strain evidence="8">JCM 18541</strain>
    </source>
</reference>
<evidence type="ECO:0000256" key="1">
    <source>
        <dbReference type="ARBA" id="ARBA00004651"/>
    </source>
</evidence>
<feature type="transmembrane region" description="Helical" evidence="6">
    <location>
        <begin position="88"/>
        <end position="110"/>
    </location>
</feature>
<feature type="transmembrane region" description="Helical" evidence="6">
    <location>
        <begin position="48"/>
        <end position="67"/>
    </location>
</feature>
<gene>
    <name evidence="7" type="ORF">GCM10023352_19290</name>
</gene>
<feature type="transmembrane region" description="Helical" evidence="6">
    <location>
        <begin position="256"/>
        <end position="278"/>
    </location>
</feature>
<evidence type="ECO:0000256" key="4">
    <source>
        <dbReference type="ARBA" id="ARBA00022989"/>
    </source>
</evidence>
<organism evidence="7 8">
    <name type="scientific">Rothia endophytica</name>
    <dbReference type="NCBI Taxonomy" id="1324766"/>
    <lineage>
        <taxon>Bacteria</taxon>
        <taxon>Bacillati</taxon>
        <taxon>Actinomycetota</taxon>
        <taxon>Actinomycetes</taxon>
        <taxon>Micrococcales</taxon>
        <taxon>Micrococcaceae</taxon>
        <taxon>Rothia</taxon>
    </lineage>
</organism>
<dbReference type="PANTHER" id="PTHR30250:SF11">
    <property type="entry name" value="O-ANTIGEN TRANSPORTER-RELATED"/>
    <property type="match status" value="1"/>
</dbReference>
<keyword evidence="5 6" id="KW-0472">Membrane</keyword>
<comment type="caution">
    <text evidence="7">The sequence shown here is derived from an EMBL/GenBank/DDBJ whole genome shotgun (WGS) entry which is preliminary data.</text>
</comment>
<dbReference type="Proteomes" id="UP001500187">
    <property type="component" value="Unassembled WGS sequence"/>
</dbReference>
<name>A0ABP9BUP4_9MICC</name>
<feature type="transmembrane region" description="Helical" evidence="6">
    <location>
        <begin position="396"/>
        <end position="417"/>
    </location>
</feature>
<evidence type="ECO:0000313" key="7">
    <source>
        <dbReference type="EMBL" id="GAA4799535.1"/>
    </source>
</evidence>
<feature type="transmembrane region" description="Helical" evidence="6">
    <location>
        <begin position="183"/>
        <end position="201"/>
    </location>
</feature>
<feature type="transmembrane region" description="Helical" evidence="6">
    <location>
        <begin position="299"/>
        <end position="321"/>
    </location>
</feature>
<proteinExistence type="predicted"/>
<keyword evidence="8" id="KW-1185">Reference proteome</keyword>
<evidence type="ECO:0000256" key="5">
    <source>
        <dbReference type="ARBA" id="ARBA00023136"/>
    </source>
</evidence>
<feature type="transmembrane region" description="Helical" evidence="6">
    <location>
        <begin position="369"/>
        <end position="390"/>
    </location>
</feature>
<dbReference type="PANTHER" id="PTHR30250">
    <property type="entry name" value="PST FAMILY PREDICTED COLANIC ACID TRANSPORTER"/>
    <property type="match status" value="1"/>
</dbReference>
<evidence type="ECO:0000256" key="2">
    <source>
        <dbReference type="ARBA" id="ARBA00022475"/>
    </source>
</evidence>
<feature type="transmembrane region" description="Helical" evidence="6">
    <location>
        <begin position="122"/>
        <end position="147"/>
    </location>
</feature>
<keyword evidence="4 6" id="KW-1133">Transmembrane helix</keyword>
<feature type="transmembrane region" description="Helical" evidence="6">
    <location>
        <begin position="20"/>
        <end position="42"/>
    </location>
</feature>
<evidence type="ECO:0008006" key="9">
    <source>
        <dbReference type="Google" id="ProtNLM"/>
    </source>
</evidence>
<keyword evidence="2" id="KW-1003">Cell membrane</keyword>
<protein>
    <recommendedName>
        <fullName evidence="9">Polysaccharide biosynthesis protein</fullName>
    </recommendedName>
</protein>
<evidence type="ECO:0000313" key="8">
    <source>
        <dbReference type="Proteomes" id="UP001500187"/>
    </source>
</evidence>
<feature type="transmembrane region" description="Helical" evidence="6">
    <location>
        <begin position="222"/>
        <end position="244"/>
    </location>
</feature>
<sequence>MSEEFQSTPPVITRKQSLGIAFSSIVGALAVFAVTVITSKVLSPQDNAQFLVFWALMFGTFGALLGIQQEVTRASGSSQLSNAKVGRGARLLPLAALWGSAVALLLVTTSPLWGQRILGENYLMPVLVVAGGAILYACHVTVVGAAAGTGQWTIFAWLGSWEALIRLALVALVALTFGSLWGFQYAVLAPVILWLLLFTVSSNGRRLGSVRGDTSASRSMRTLGWSILTSAAYAVMVTGFPVILKASVGQTRGAEEALLLAALILGISITRAPIMIPLQMFQGVAISAFLRQQHRPLAALAKPLIALAGIGVLGAVAAYLVGPFLFNLLYANYAGVLSPFTLSALTLASAIMAMVVLTGTASLASGKHVLYLAGWALTVLVALACLYLPLDLALRSIIGLIAGPSAGVIIHLGGLALRSKDTTSDV</sequence>
<feature type="transmembrane region" description="Helical" evidence="6">
    <location>
        <begin position="154"/>
        <end position="177"/>
    </location>
</feature>
<dbReference type="EMBL" id="BAABKP010000005">
    <property type="protein sequence ID" value="GAA4799535.1"/>
    <property type="molecule type" value="Genomic_DNA"/>
</dbReference>
<evidence type="ECO:0000256" key="3">
    <source>
        <dbReference type="ARBA" id="ARBA00022692"/>
    </source>
</evidence>
<evidence type="ECO:0000256" key="6">
    <source>
        <dbReference type="SAM" id="Phobius"/>
    </source>
</evidence>
<comment type="subcellular location">
    <subcellularLocation>
        <location evidence="1">Cell membrane</location>
        <topology evidence="1">Multi-pass membrane protein</topology>
    </subcellularLocation>
</comment>